<dbReference type="KEGG" id="chk:D4L85_30995"/>
<evidence type="ECO:0000313" key="1">
    <source>
        <dbReference type="EMBL" id="AYB34739.1"/>
    </source>
</evidence>
<organism evidence="1 2">
    <name type="scientific">Chryseolinea soli</name>
    <dbReference type="NCBI Taxonomy" id="2321403"/>
    <lineage>
        <taxon>Bacteria</taxon>
        <taxon>Pseudomonadati</taxon>
        <taxon>Bacteroidota</taxon>
        <taxon>Cytophagia</taxon>
        <taxon>Cytophagales</taxon>
        <taxon>Fulvivirgaceae</taxon>
        <taxon>Chryseolinea</taxon>
    </lineage>
</organism>
<dbReference type="OrthoDB" id="9847330at2"/>
<reference evidence="2" key="1">
    <citation type="submission" date="2018-09" db="EMBL/GenBank/DDBJ databases">
        <title>Chryseolinea sp. KIS68-18 isolated from soil.</title>
        <authorList>
            <person name="Weon H.-Y."/>
            <person name="Kwon S.-W."/>
            <person name="Lee S.A."/>
        </authorList>
    </citation>
    <scope>NUCLEOTIDE SEQUENCE [LARGE SCALE GENOMIC DNA]</scope>
    <source>
        <strain evidence="2">KIS68-18</strain>
    </source>
</reference>
<dbReference type="EMBL" id="CP032382">
    <property type="protein sequence ID" value="AYB34739.1"/>
    <property type="molecule type" value="Genomic_DNA"/>
</dbReference>
<dbReference type="AlphaFoldDB" id="A0A385SU60"/>
<sequence>MFVPITSEVTINTGTVVKQIATDRLFEVGRRLSDTEEVLGDDPWELTEIDPGHPVRTISLHYAELAMKYFAEV</sequence>
<keyword evidence="2" id="KW-1185">Reference proteome</keyword>
<gene>
    <name evidence="1" type="ORF">D4L85_30995</name>
</gene>
<proteinExistence type="predicted"/>
<dbReference type="Proteomes" id="UP000266183">
    <property type="component" value="Chromosome"/>
</dbReference>
<protein>
    <submittedName>
        <fullName evidence="1">Uncharacterized protein</fullName>
    </submittedName>
</protein>
<accession>A0A385SU60</accession>
<evidence type="ECO:0000313" key="2">
    <source>
        <dbReference type="Proteomes" id="UP000266183"/>
    </source>
</evidence>
<name>A0A385SU60_9BACT</name>
<dbReference type="RefSeq" id="WP_119757997.1">
    <property type="nucleotide sequence ID" value="NZ_CP032382.1"/>
</dbReference>